<feature type="compositionally biased region" description="Polar residues" evidence="5">
    <location>
        <begin position="507"/>
        <end position="523"/>
    </location>
</feature>
<dbReference type="EMBL" id="JBFOLK010000005">
    <property type="protein sequence ID" value="KAL2512861.1"/>
    <property type="molecule type" value="Genomic_DNA"/>
</dbReference>
<accession>A0ABD1TJG1</accession>
<evidence type="ECO:0000256" key="3">
    <source>
        <dbReference type="ARBA" id="ARBA00023163"/>
    </source>
</evidence>
<dbReference type="InterPro" id="IPR036093">
    <property type="entry name" value="NAC_dom_sf"/>
</dbReference>
<evidence type="ECO:0000256" key="5">
    <source>
        <dbReference type="SAM" id="MobiDB-lite"/>
    </source>
</evidence>
<reference evidence="8" key="1">
    <citation type="submission" date="2024-07" db="EMBL/GenBank/DDBJ databases">
        <title>Two chromosome-level genome assemblies of Korean endemic species Abeliophyllum distichum and Forsythia ovata (Oleaceae).</title>
        <authorList>
            <person name="Jang H."/>
        </authorList>
    </citation>
    <scope>NUCLEOTIDE SEQUENCE [LARGE SCALE GENOMIC DNA]</scope>
</reference>
<evidence type="ECO:0000259" key="6">
    <source>
        <dbReference type="PROSITE" id="PS51005"/>
    </source>
</evidence>
<dbReference type="GO" id="GO:0003677">
    <property type="term" value="F:DNA binding"/>
    <property type="evidence" value="ECO:0007669"/>
    <property type="project" value="UniProtKB-KW"/>
</dbReference>
<name>A0ABD1TJG1_9LAMI</name>
<feature type="domain" description="NAC" evidence="6">
    <location>
        <begin position="1"/>
        <end position="97"/>
    </location>
</feature>
<feature type="domain" description="NAC" evidence="6">
    <location>
        <begin position="358"/>
        <end position="506"/>
    </location>
</feature>
<dbReference type="AlphaFoldDB" id="A0ABD1TJG1"/>
<evidence type="ECO:0000313" key="7">
    <source>
        <dbReference type="EMBL" id="KAL2512861.1"/>
    </source>
</evidence>
<dbReference type="PROSITE" id="PS51005">
    <property type="entry name" value="NAC"/>
    <property type="match status" value="2"/>
</dbReference>
<gene>
    <name evidence="7" type="ORF">Adt_18461</name>
</gene>
<comment type="caution">
    <text evidence="7">The sequence shown here is derived from an EMBL/GenBank/DDBJ whole genome shotgun (WGS) entry which is preliminary data.</text>
</comment>
<evidence type="ECO:0000256" key="2">
    <source>
        <dbReference type="ARBA" id="ARBA00023125"/>
    </source>
</evidence>
<keyword evidence="2" id="KW-0238">DNA-binding</keyword>
<sequence length="626" mass="71884">MYFFTPRDKKYKNGQRPKRTTPDGYWKATGADKIILHNGEAVGCDRSLVFYWRKPPCGVKTSWLMHEFRVNNLPPRQRTHEDDMRLDDWVLCKIYNNSEKKSNNNSTKRKRDDDRYDQIQETNNNTNQEVEPTADGSSKNVEQEDLWGFNKLETMLISDTFLGNGVDIMKDYDNLNYQNFYNPDYIYVDESILLNQNAGTYTNLVPTSMVPPNFLMGGYDYNSQNPVAYEPGLTELYDELPEIPTIDELLGSITARHEPVPTGQHEELPEILTMDINELLDSITCGHEPVPTGQVHEENNCGIPEMDNRFYRSPTMESNPVRTESIDALTNPIYISPNFSLDDDYLSSLTDDEYFESLPPGFRFVPRDEELIVQYLNKKIRNEKLPRNKINVLNLYDFNPEQLSKYTSTRANEWYFLTPRDRKYKNGKRPNRAANGGYWKATGADKQIELKGETIGYQKALVFYKGKPPNGQKTCWTMQEYRVNNPSTHERNGEDDMRVYQKVAKSNNTTRNQIQEPNNNTDQAAAGKDGSINNVIQFPDVDCVPPNQNADIYSNLTPITMVSSISSVIPDHSSYVPVSMGQHQELPGIPTLDSNEFWDLDSFMNVENKHDDYSPLFKPPSPNNSG</sequence>
<feature type="region of interest" description="Disordered" evidence="5">
    <location>
        <begin position="1"/>
        <end position="23"/>
    </location>
</feature>
<protein>
    <submittedName>
        <fullName evidence="7">NAC domain transcriptional regulator superfamily protein</fullName>
    </submittedName>
</protein>
<keyword evidence="8" id="KW-1185">Reference proteome</keyword>
<keyword evidence="4" id="KW-0539">Nucleus</keyword>
<feature type="region of interest" description="Disordered" evidence="5">
    <location>
        <begin position="507"/>
        <end position="527"/>
    </location>
</feature>
<keyword evidence="1" id="KW-0805">Transcription regulation</keyword>
<dbReference type="InterPro" id="IPR003441">
    <property type="entry name" value="NAC-dom"/>
</dbReference>
<feature type="region of interest" description="Disordered" evidence="5">
    <location>
        <begin position="121"/>
        <end position="141"/>
    </location>
</feature>
<dbReference type="Proteomes" id="UP001604336">
    <property type="component" value="Unassembled WGS sequence"/>
</dbReference>
<evidence type="ECO:0000313" key="8">
    <source>
        <dbReference type="Proteomes" id="UP001604336"/>
    </source>
</evidence>
<dbReference type="Pfam" id="PF02365">
    <property type="entry name" value="NAM"/>
    <property type="match status" value="2"/>
</dbReference>
<organism evidence="7 8">
    <name type="scientific">Abeliophyllum distichum</name>
    <dbReference type="NCBI Taxonomy" id="126358"/>
    <lineage>
        <taxon>Eukaryota</taxon>
        <taxon>Viridiplantae</taxon>
        <taxon>Streptophyta</taxon>
        <taxon>Embryophyta</taxon>
        <taxon>Tracheophyta</taxon>
        <taxon>Spermatophyta</taxon>
        <taxon>Magnoliopsida</taxon>
        <taxon>eudicotyledons</taxon>
        <taxon>Gunneridae</taxon>
        <taxon>Pentapetalae</taxon>
        <taxon>asterids</taxon>
        <taxon>lamiids</taxon>
        <taxon>Lamiales</taxon>
        <taxon>Oleaceae</taxon>
        <taxon>Forsythieae</taxon>
        <taxon>Abeliophyllum</taxon>
    </lineage>
</organism>
<dbReference type="SUPFAM" id="SSF101941">
    <property type="entry name" value="NAC domain"/>
    <property type="match status" value="2"/>
</dbReference>
<evidence type="ECO:0000256" key="1">
    <source>
        <dbReference type="ARBA" id="ARBA00023015"/>
    </source>
</evidence>
<dbReference type="PANTHER" id="PTHR31719">
    <property type="entry name" value="NAC TRANSCRIPTION FACTOR 56"/>
    <property type="match status" value="1"/>
</dbReference>
<keyword evidence="3" id="KW-0804">Transcription</keyword>
<evidence type="ECO:0000256" key="4">
    <source>
        <dbReference type="ARBA" id="ARBA00023242"/>
    </source>
</evidence>
<dbReference type="PANTHER" id="PTHR31719:SF179">
    <property type="entry name" value="OS08G0148400 PROTEIN"/>
    <property type="match status" value="1"/>
</dbReference>
<proteinExistence type="predicted"/>
<dbReference type="Gene3D" id="2.170.150.80">
    <property type="entry name" value="NAC domain"/>
    <property type="match status" value="2"/>
</dbReference>
<feature type="compositionally biased region" description="Basic residues" evidence="5">
    <location>
        <begin position="9"/>
        <end position="19"/>
    </location>
</feature>